<dbReference type="InterPro" id="IPR006944">
    <property type="entry name" value="Phage/GTA_portal"/>
</dbReference>
<sequence length="350" mass="37591">MSSDLRTSRETRSSGSGFTAEIIAAREAYISGARGMAELTGTVQTCVTMWESGLALADIVGTDLINHSVMAATARSLALRGEAVWVIREDNLAPATDWEVSTRDGTPRAYRLSIPDAGGGHTETALAAEVLHFRTAVDMVAPWYGSAPLRRARLSAGLLHALETALGEIYEFAPLGSQIVPLPEHDEAGMNRMQRSFRGSRGRVLVRESVAVSAAGGPAPAQDWRPNDLTPDMAKSMALETLEASRSSIFAAFGVLPAMWATNAQGPLVREAQRHLAQWVLQPMVGLMAEEATNKLGTPITMDVVRPTQAFDAGGRARAFATMVQALTQAKEAGLDPQAIEDSFKFIDWE</sequence>
<dbReference type="Pfam" id="PF04860">
    <property type="entry name" value="Phage_portal"/>
    <property type="match status" value="1"/>
</dbReference>
<dbReference type="AlphaFoldDB" id="A0A934MHN8"/>
<keyword evidence="2" id="KW-1185">Reference proteome</keyword>
<evidence type="ECO:0000313" key="1">
    <source>
        <dbReference type="EMBL" id="MBJ3777868.1"/>
    </source>
</evidence>
<evidence type="ECO:0000313" key="2">
    <source>
        <dbReference type="Proteomes" id="UP000609531"/>
    </source>
</evidence>
<name>A0A934MHN8_9HYPH</name>
<reference evidence="1" key="1">
    <citation type="submission" date="2020-12" db="EMBL/GenBank/DDBJ databases">
        <title>Bacterial taxonomy.</title>
        <authorList>
            <person name="Pan X."/>
        </authorList>
    </citation>
    <scope>NUCLEOTIDE SEQUENCE</scope>
    <source>
        <strain evidence="1">B2012</strain>
    </source>
</reference>
<organism evidence="1 2">
    <name type="scientific">Acuticoccus mangrovi</name>
    <dbReference type="NCBI Taxonomy" id="2796142"/>
    <lineage>
        <taxon>Bacteria</taxon>
        <taxon>Pseudomonadati</taxon>
        <taxon>Pseudomonadota</taxon>
        <taxon>Alphaproteobacteria</taxon>
        <taxon>Hyphomicrobiales</taxon>
        <taxon>Amorphaceae</taxon>
        <taxon>Acuticoccus</taxon>
    </lineage>
</organism>
<accession>A0A934MHN8</accession>
<comment type="caution">
    <text evidence="1">The sequence shown here is derived from an EMBL/GenBank/DDBJ whole genome shotgun (WGS) entry which is preliminary data.</text>
</comment>
<dbReference type="Proteomes" id="UP000609531">
    <property type="component" value="Unassembled WGS sequence"/>
</dbReference>
<proteinExistence type="predicted"/>
<protein>
    <submittedName>
        <fullName evidence="1">Phage portal protein</fullName>
    </submittedName>
</protein>
<dbReference type="EMBL" id="JAEKJA010000021">
    <property type="protein sequence ID" value="MBJ3777868.1"/>
    <property type="molecule type" value="Genomic_DNA"/>
</dbReference>
<gene>
    <name evidence="1" type="ORF">JCR33_19340</name>
</gene>